<evidence type="ECO:0000313" key="1">
    <source>
        <dbReference type="EMBL" id="MBD2775938.1"/>
    </source>
</evidence>
<gene>
    <name evidence="1" type="ORF">ICL16_28745</name>
</gene>
<organism evidence="1 2">
    <name type="scientific">Iningainema tapete BLCC-T55</name>
    <dbReference type="NCBI Taxonomy" id="2748662"/>
    <lineage>
        <taxon>Bacteria</taxon>
        <taxon>Bacillati</taxon>
        <taxon>Cyanobacteriota</taxon>
        <taxon>Cyanophyceae</taxon>
        <taxon>Nostocales</taxon>
        <taxon>Scytonemataceae</taxon>
        <taxon>Iningainema tapete</taxon>
    </lineage>
</organism>
<keyword evidence="2" id="KW-1185">Reference proteome</keyword>
<dbReference type="SUPFAM" id="SSF53448">
    <property type="entry name" value="Nucleotide-diphospho-sugar transferases"/>
    <property type="match status" value="1"/>
</dbReference>
<dbReference type="AlphaFoldDB" id="A0A8J7BZI0"/>
<comment type="caution">
    <text evidence="1">The sequence shown here is derived from an EMBL/GenBank/DDBJ whole genome shotgun (WGS) entry which is preliminary data.</text>
</comment>
<dbReference type="InterPro" id="IPR029044">
    <property type="entry name" value="Nucleotide-diphossugar_trans"/>
</dbReference>
<protein>
    <submittedName>
        <fullName evidence="1">Uncharacterized protein</fullName>
    </submittedName>
</protein>
<reference evidence="1" key="1">
    <citation type="submission" date="2020-09" db="EMBL/GenBank/DDBJ databases">
        <title>Iningainema tapete sp. nov. (Scytonemataceae, Cyanobacteria) from greenhouses in central Florida (USA) produces two types of nodularin with biosynthetic potential for microcystin-LR and anabaenopeptins.</title>
        <authorList>
            <person name="Berthold D.E."/>
            <person name="Lefler F.W."/>
            <person name="Huang I.-S."/>
            <person name="Abdulla H."/>
            <person name="Zimba P.V."/>
            <person name="Laughinghouse H.D. IV."/>
        </authorList>
    </citation>
    <scope>NUCLEOTIDE SEQUENCE</scope>
    <source>
        <strain evidence="1">BLCCT55</strain>
    </source>
</reference>
<dbReference type="RefSeq" id="WP_190835001.1">
    <property type="nucleotide sequence ID" value="NZ_CAWPPI010000086.1"/>
</dbReference>
<dbReference type="Proteomes" id="UP000629098">
    <property type="component" value="Unassembled WGS sequence"/>
</dbReference>
<evidence type="ECO:0000313" key="2">
    <source>
        <dbReference type="Proteomes" id="UP000629098"/>
    </source>
</evidence>
<accession>A0A8J7BZI0</accession>
<sequence length="299" mass="35172">MNPKITFFMIVTDRDTVIADYAVKSYAKIKNIPFKLQVYSNWISSALKQKYFPVWRQFDFVEIVENEWQTDDKKPTDPKLEGPFERGATIWDRELKKITTPYHATVDADFEILDAKFIPVMLEQLEKNSKLVAISTDYYPTMPKVYDSFSHEVICLNERWNTWFCIYKREALQCNVSHAYYEEILSEGAVRRNAWDDAGYFQKALKDDCGFDIAVLDSKYQPCFIHYGGFSKNVAINESNVGMYRQLQIFRKNGLYGNDILTKKLADWLDKMIFGRVDRTKYVDGWGQDRDENNQLLNY</sequence>
<name>A0A8J7BZI0_9CYAN</name>
<proteinExistence type="predicted"/>
<dbReference type="EMBL" id="JACXAE010000086">
    <property type="protein sequence ID" value="MBD2775938.1"/>
    <property type="molecule type" value="Genomic_DNA"/>
</dbReference>
<dbReference type="Gene3D" id="3.90.550.10">
    <property type="entry name" value="Spore Coat Polysaccharide Biosynthesis Protein SpsA, Chain A"/>
    <property type="match status" value="1"/>
</dbReference>